<protein>
    <submittedName>
        <fullName evidence="2">Whi2 protein</fullName>
    </submittedName>
</protein>
<name>A0AAV5RQA3_MAUHU</name>
<dbReference type="GO" id="GO:0003723">
    <property type="term" value="F:RNA binding"/>
    <property type="evidence" value="ECO:0007669"/>
    <property type="project" value="TreeGrafter"/>
</dbReference>
<dbReference type="Proteomes" id="UP001377567">
    <property type="component" value="Unassembled WGS sequence"/>
</dbReference>
<accession>A0AAV5RQA3</accession>
<evidence type="ECO:0000313" key="2">
    <source>
        <dbReference type="EMBL" id="GMM53447.1"/>
    </source>
</evidence>
<proteinExistence type="predicted"/>
<dbReference type="InterPro" id="IPR011333">
    <property type="entry name" value="SKP1/BTB/POZ_sf"/>
</dbReference>
<feature type="region of interest" description="Disordered" evidence="1">
    <location>
        <begin position="1"/>
        <end position="20"/>
    </location>
</feature>
<dbReference type="PANTHER" id="PTHR13384">
    <property type="entry name" value="G PATCH DOMAIN-CONTAINING PROTEIN 1"/>
    <property type="match status" value="1"/>
</dbReference>
<comment type="caution">
    <text evidence="2">The sequence shown here is derived from an EMBL/GenBank/DDBJ whole genome shotgun (WGS) entry which is preliminary data.</text>
</comment>
<organism evidence="2 3">
    <name type="scientific">Maudiozyma humilis</name>
    <name type="common">Sour dough yeast</name>
    <name type="synonym">Kazachstania humilis</name>
    <dbReference type="NCBI Taxonomy" id="51915"/>
    <lineage>
        <taxon>Eukaryota</taxon>
        <taxon>Fungi</taxon>
        <taxon>Dikarya</taxon>
        <taxon>Ascomycota</taxon>
        <taxon>Saccharomycotina</taxon>
        <taxon>Saccharomycetes</taxon>
        <taxon>Saccharomycetales</taxon>
        <taxon>Saccharomycetaceae</taxon>
        <taxon>Maudiozyma</taxon>
    </lineage>
</organism>
<keyword evidence="3" id="KW-1185">Reference proteome</keyword>
<feature type="compositionally biased region" description="Gly residues" evidence="1">
    <location>
        <begin position="445"/>
        <end position="454"/>
    </location>
</feature>
<dbReference type="PANTHER" id="PTHR13384:SF16">
    <property type="entry name" value="GROWTH REGULATION PROTEIN"/>
    <property type="match status" value="1"/>
</dbReference>
<evidence type="ECO:0000256" key="1">
    <source>
        <dbReference type="SAM" id="MobiDB-lite"/>
    </source>
</evidence>
<evidence type="ECO:0000313" key="3">
    <source>
        <dbReference type="Proteomes" id="UP001377567"/>
    </source>
</evidence>
<feature type="compositionally biased region" description="Polar residues" evidence="1">
    <location>
        <begin position="1"/>
        <end position="11"/>
    </location>
</feature>
<feature type="compositionally biased region" description="Low complexity" evidence="1">
    <location>
        <begin position="433"/>
        <end position="444"/>
    </location>
</feature>
<dbReference type="SUPFAM" id="SSF54695">
    <property type="entry name" value="POZ domain"/>
    <property type="match status" value="1"/>
</dbReference>
<sequence>MQNIITQVSQDGSGGSPMLHQSSLASDNPEYYDGLENDAYGNSLIHLNIQENHYFITRDQLMSLPESLLLCLFPSGVFLDREGQVITNLTPDDEVYIMNFPPDCFEYIMEIFTRAHDDLINHPVEKMFLRGSSNNLVNSAKGFFGFGGGHGGGSSAGSSSGSSSGAPNEHNILHQKPAIIVLREDLDYYCVPQQQFKFEHYPTNPQDGSPIDPETARENNNDLLHHFMAQVKIAAGYYLANKTSVFQGLFSSNRLRYQNSTALGPVASGDLDKLSSKMLGPAEQHLMDMLCSSGFSTKSRWGNRTQEAGKTVISSLSLCRLANESTEQFRQVYEQAKTRWEDQHRVHTPQLSAQVSNAASESNLSVTNSAVSAGSSAADASAASLAKGQHHSGMKSHATSPDLSGIASGKRGADTRKEKKKSRLSALADNVRSRSTSRNSSQLKLGGGAGGLSGAGKHAPELPKVYDLVPKPDINEKLLLFWRKPARKCWWGDEEIDLEVEVYGAWTDERHKAIRLKLPSMTNTEAELNKIKVPVRLHIRRVWTLELSVIGVQ</sequence>
<reference evidence="2 3" key="1">
    <citation type="journal article" date="2023" name="Elife">
        <title>Identification of key yeast species and microbe-microbe interactions impacting larval growth of Drosophila in the wild.</title>
        <authorList>
            <person name="Mure A."/>
            <person name="Sugiura Y."/>
            <person name="Maeda R."/>
            <person name="Honda K."/>
            <person name="Sakurai N."/>
            <person name="Takahashi Y."/>
            <person name="Watada M."/>
            <person name="Katoh T."/>
            <person name="Gotoh A."/>
            <person name="Gotoh Y."/>
            <person name="Taniguchi I."/>
            <person name="Nakamura K."/>
            <person name="Hayashi T."/>
            <person name="Katayama T."/>
            <person name="Uemura T."/>
            <person name="Hattori Y."/>
        </authorList>
    </citation>
    <scope>NUCLEOTIDE SEQUENCE [LARGE SCALE GENOMIC DNA]</scope>
    <source>
        <strain evidence="2 3">KH-74</strain>
    </source>
</reference>
<dbReference type="AlphaFoldDB" id="A0AAV5RQA3"/>
<dbReference type="EMBL" id="BTGD01000001">
    <property type="protein sequence ID" value="GMM53447.1"/>
    <property type="molecule type" value="Genomic_DNA"/>
</dbReference>
<dbReference type="GO" id="GO:0005634">
    <property type="term" value="C:nucleus"/>
    <property type="evidence" value="ECO:0007669"/>
    <property type="project" value="TreeGrafter"/>
</dbReference>
<gene>
    <name evidence="2" type="ORF">DAKH74_000630</name>
</gene>
<feature type="region of interest" description="Disordered" evidence="1">
    <location>
        <begin position="382"/>
        <end position="456"/>
    </location>
</feature>